<name>A0AAV4DF78_9GAST</name>
<comment type="caution">
    <text evidence="1">The sequence shown here is derived from an EMBL/GenBank/DDBJ whole genome shotgun (WGS) entry which is preliminary data.</text>
</comment>
<dbReference type="Proteomes" id="UP000735302">
    <property type="component" value="Unassembled WGS sequence"/>
</dbReference>
<keyword evidence="2" id="KW-1185">Reference proteome</keyword>
<dbReference type="PANTHER" id="PTHR23227">
    <property type="entry name" value="BUCENTAUR RELATED"/>
    <property type="match status" value="1"/>
</dbReference>
<organism evidence="1 2">
    <name type="scientific">Plakobranchus ocellatus</name>
    <dbReference type="NCBI Taxonomy" id="259542"/>
    <lineage>
        <taxon>Eukaryota</taxon>
        <taxon>Metazoa</taxon>
        <taxon>Spiralia</taxon>
        <taxon>Lophotrochozoa</taxon>
        <taxon>Mollusca</taxon>
        <taxon>Gastropoda</taxon>
        <taxon>Heterobranchia</taxon>
        <taxon>Euthyneura</taxon>
        <taxon>Panpulmonata</taxon>
        <taxon>Sacoglossa</taxon>
        <taxon>Placobranchoidea</taxon>
        <taxon>Plakobranchidae</taxon>
        <taxon>Plakobranchus</taxon>
    </lineage>
</organism>
<dbReference type="Gene3D" id="3.60.10.10">
    <property type="entry name" value="Endonuclease/exonuclease/phosphatase"/>
    <property type="match status" value="1"/>
</dbReference>
<sequence length="105" mass="12285">MIQVYAPTSDNEGVEVEKFYKEIEKAKIYLKSQDIVIIMGNFNAKVGDERVEDVIGPSNIGAENERGSRLIERCQINDFIITNTWYPNHPRRQWTWKSPGDRRRN</sequence>
<evidence type="ECO:0000313" key="2">
    <source>
        <dbReference type="Proteomes" id="UP000735302"/>
    </source>
</evidence>
<dbReference type="AlphaFoldDB" id="A0AAV4DF78"/>
<proteinExistence type="predicted"/>
<dbReference type="EMBL" id="BLXT01007821">
    <property type="protein sequence ID" value="GFO42887.1"/>
    <property type="molecule type" value="Genomic_DNA"/>
</dbReference>
<gene>
    <name evidence="1" type="ORF">PoB_006939200</name>
</gene>
<dbReference type="InterPro" id="IPR027124">
    <property type="entry name" value="Swc5/CFDP1/2"/>
</dbReference>
<dbReference type="InterPro" id="IPR036691">
    <property type="entry name" value="Endo/exonu/phosph_ase_sf"/>
</dbReference>
<dbReference type="PANTHER" id="PTHR23227:SF67">
    <property type="entry name" value="CRANIOFACIAL DEVELOPMENT PROTEIN 2-LIKE"/>
    <property type="match status" value="1"/>
</dbReference>
<accession>A0AAV4DF78</accession>
<dbReference type="SUPFAM" id="SSF56219">
    <property type="entry name" value="DNase I-like"/>
    <property type="match status" value="1"/>
</dbReference>
<evidence type="ECO:0000313" key="1">
    <source>
        <dbReference type="EMBL" id="GFO42887.1"/>
    </source>
</evidence>
<protein>
    <submittedName>
        <fullName evidence="1">Craniofacial development protein 2-like protein</fullName>
    </submittedName>
</protein>
<reference evidence="1 2" key="1">
    <citation type="journal article" date="2021" name="Elife">
        <title>Chloroplast acquisition without the gene transfer in kleptoplastic sea slugs, Plakobranchus ocellatus.</title>
        <authorList>
            <person name="Maeda T."/>
            <person name="Takahashi S."/>
            <person name="Yoshida T."/>
            <person name="Shimamura S."/>
            <person name="Takaki Y."/>
            <person name="Nagai Y."/>
            <person name="Toyoda A."/>
            <person name="Suzuki Y."/>
            <person name="Arimoto A."/>
            <person name="Ishii H."/>
            <person name="Satoh N."/>
            <person name="Nishiyama T."/>
            <person name="Hasebe M."/>
            <person name="Maruyama T."/>
            <person name="Minagawa J."/>
            <person name="Obokata J."/>
            <person name="Shigenobu S."/>
        </authorList>
    </citation>
    <scope>NUCLEOTIDE SEQUENCE [LARGE SCALE GENOMIC DNA]</scope>
</reference>